<comment type="caution">
    <text evidence="2">The sequence shown here is derived from an EMBL/GenBank/DDBJ whole genome shotgun (WGS) entry which is preliminary data.</text>
</comment>
<proteinExistence type="predicted"/>
<dbReference type="SUPFAM" id="SSF52047">
    <property type="entry name" value="RNI-like"/>
    <property type="match status" value="1"/>
</dbReference>
<name>A0ABR3B0G8_PHYBL</name>
<dbReference type="InterPro" id="IPR001810">
    <property type="entry name" value="F-box_dom"/>
</dbReference>
<dbReference type="PANTHER" id="PTHR38926">
    <property type="entry name" value="F-BOX DOMAIN CONTAINING PROTEIN, EXPRESSED"/>
    <property type="match status" value="1"/>
</dbReference>
<dbReference type="InterPro" id="IPR032675">
    <property type="entry name" value="LRR_dom_sf"/>
</dbReference>
<dbReference type="PANTHER" id="PTHR38926:SF72">
    <property type="entry name" value="IM:7136021-RELATED"/>
    <property type="match status" value="1"/>
</dbReference>
<dbReference type="InterPro" id="IPR036047">
    <property type="entry name" value="F-box-like_dom_sf"/>
</dbReference>
<feature type="domain" description="F-box" evidence="1">
    <location>
        <begin position="1"/>
        <end position="45"/>
    </location>
</feature>
<sequence length="645" mass="74685">MPITQLPPEVLSSIAEFLSKKDLLQGSLVCKKWRRLFYEKLWQDISIFDEKASNAVYNISPENKYLIYGQHVRNIYISNEYPVSSKNILVLQQLFPNTRKLSITLSYPEMIYTDTDTNCSVWRSMDNLSINFGDYINSTLIKPCSGILSQFAYVTTLDLSFSDAYTSGIGDFEGIHYYLPRLKHFSTKVKLARITEEDMNHINERVPAYDLTNISLSMYMEDLQWLYYFAVKYTNVRTLSLCPIFESGPLRDYNLGLTRSKLSMLPHVFSNLNKLVIRDVGYTSMLSLPLYECLYNGITLIKEWKYDYYIQTDEDQRLERTTAEIMRICSKTIESIIFEYTDPIDSPAPHDISKSFTDCPRLVLINIFNCGSCLQFDIIADCCPSLKELRLFGGGVYIGSEAMKSFKPHGLRVLNLNASSIDPDTLKYISVRCESLSHVWLRRLSVFGTISADTGTLLVDMSSAKLTELRIGCLFYRTPAEIGSWDPTTEIDFMKLIRAVRPHHQMIESNERIDQSFPRNVVKYETETTWYNLFNRTDMPSSVNLDILKKPVVDYIEEYFENYRDNMISGKIQGIRISGKTAGICVPGEEELPQEYDLDLSRGYVKFMCGYVEHCYIHTMPKRCWADFYWDPIKNKTYRNKGRIQ</sequence>
<evidence type="ECO:0000313" key="3">
    <source>
        <dbReference type="Proteomes" id="UP001448207"/>
    </source>
</evidence>
<gene>
    <name evidence="2" type="ORF">J3Q64DRAFT_1744436</name>
</gene>
<dbReference type="Pfam" id="PF12937">
    <property type="entry name" value="F-box-like"/>
    <property type="match status" value="1"/>
</dbReference>
<dbReference type="Gene3D" id="1.20.1280.50">
    <property type="match status" value="1"/>
</dbReference>
<dbReference type="EMBL" id="JBCLYO010000010">
    <property type="protein sequence ID" value="KAL0085625.1"/>
    <property type="molecule type" value="Genomic_DNA"/>
</dbReference>
<dbReference type="SMART" id="SM00256">
    <property type="entry name" value="FBOX"/>
    <property type="match status" value="1"/>
</dbReference>
<dbReference type="SUPFAM" id="SSF81383">
    <property type="entry name" value="F-box domain"/>
    <property type="match status" value="1"/>
</dbReference>
<reference evidence="2 3" key="1">
    <citation type="submission" date="2024-04" db="EMBL/GenBank/DDBJ databases">
        <title>Symmetric and asymmetric DNA N6-adenine methylation regulates different biological responses in Mucorales.</title>
        <authorList>
            <consortium name="Lawrence Berkeley National Laboratory"/>
            <person name="Lax C."/>
            <person name="Mondo S.J."/>
            <person name="Osorio-Concepcion M."/>
            <person name="Muszewska A."/>
            <person name="Corrochano-Luque M."/>
            <person name="Gutierrez G."/>
            <person name="Riley R."/>
            <person name="Lipzen A."/>
            <person name="Guo J."/>
            <person name="Hundley H."/>
            <person name="Amirebrahimi M."/>
            <person name="Ng V."/>
            <person name="Lorenzo-Gutierrez D."/>
            <person name="Binder U."/>
            <person name="Yang J."/>
            <person name="Song Y."/>
            <person name="Canovas D."/>
            <person name="Navarro E."/>
            <person name="Freitag M."/>
            <person name="Gabaldon T."/>
            <person name="Grigoriev I.V."/>
            <person name="Corrochano L.M."/>
            <person name="Nicolas F.E."/>
            <person name="Garre V."/>
        </authorList>
    </citation>
    <scope>NUCLEOTIDE SEQUENCE [LARGE SCALE GENOMIC DNA]</scope>
    <source>
        <strain evidence="2 3">L51</strain>
    </source>
</reference>
<dbReference type="Gene3D" id="3.80.10.10">
    <property type="entry name" value="Ribonuclease Inhibitor"/>
    <property type="match status" value="1"/>
</dbReference>
<organism evidence="2 3">
    <name type="scientific">Phycomyces blakesleeanus</name>
    <dbReference type="NCBI Taxonomy" id="4837"/>
    <lineage>
        <taxon>Eukaryota</taxon>
        <taxon>Fungi</taxon>
        <taxon>Fungi incertae sedis</taxon>
        <taxon>Mucoromycota</taxon>
        <taxon>Mucoromycotina</taxon>
        <taxon>Mucoromycetes</taxon>
        <taxon>Mucorales</taxon>
        <taxon>Phycomycetaceae</taxon>
        <taxon>Phycomyces</taxon>
    </lineage>
</organism>
<dbReference type="PROSITE" id="PS50181">
    <property type="entry name" value="FBOX"/>
    <property type="match status" value="1"/>
</dbReference>
<evidence type="ECO:0000313" key="2">
    <source>
        <dbReference type="EMBL" id="KAL0085625.1"/>
    </source>
</evidence>
<accession>A0ABR3B0G8</accession>
<keyword evidence="3" id="KW-1185">Reference proteome</keyword>
<dbReference type="Proteomes" id="UP001448207">
    <property type="component" value="Unassembled WGS sequence"/>
</dbReference>
<evidence type="ECO:0000259" key="1">
    <source>
        <dbReference type="PROSITE" id="PS50181"/>
    </source>
</evidence>
<protein>
    <recommendedName>
        <fullName evidence="1">F-box domain-containing protein</fullName>
    </recommendedName>
</protein>